<reference evidence="2 3" key="1">
    <citation type="submission" date="2024-09" db="EMBL/GenBank/DDBJ databases">
        <title>Laminarin stimulates single cell rates of sulfate reduction while oxygen inhibits transcriptomic activity in coastal marine sediment.</title>
        <authorList>
            <person name="Lindsay M."/>
            <person name="Orcutt B."/>
            <person name="Emerson D."/>
            <person name="Stepanauskas R."/>
            <person name="D'Angelo T."/>
        </authorList>
    </citation>
    <scope>NUCLEOTIDE SEQUENCE [LARGE SCALE GENOMIC DNA]</scope>
    <source>
        <strain evidence="2">SAG AM-311-K15</strain>
    </source>
</reference>
<accession>A0ABV6YRX1</accession>
<sequence length="311" mass="35489">MLHLSKSNILFVLLIIVLLLFSGAMITCDDDDDDAANTPTQSQGTATPTPTPGAGTPTATWTPGQGATDKIIDHRCINQSQIPVQWITAVKTNIRLHYAHTSHGQQLMSGLDIIHQNDQSYSYWIDYCALPVSQADFTIMDGMPDVGDYSCETYATPEYYWESQDGIDWVRATLSNFNVNVSMWCWCTQLDYYTSSQVQQYLNTINTLESEYPNVTFVYFTGNAQSQEQNRYDRNQQIREYCRNNNKWLFDFADMDCWYNNEQYTVGGIPMEHPHYSQAAEYDGHTSLENCRNKGGGTWWLMARIAGWDGQ</sequence>
<dbReference type="Proteomes" id="UP001594351">
    <property type="component" value="Unassembled WGS sequence"/>
</dbReference>
<dbReference type="EMBL" id="JBHPBY010000010">
    <property type="protein sequence ID" value="MFC1848871.1"/>
    <property type="molecule type" value="Genomic_DNA"/>
</dbReference>
<protein>
    <submittedName>
        <fullName evidence="2">Uncharacterized protein</fullName>
    </submittedName>
</protein>
<evidence type="ECO:0000256" key="1">
    <source>
        <dbReference type="SAM" id="MobiDB-lite"/>
    </source>
</evidence>
<evidence type="ECO:0000313" key="3">
    <source>
        <dbReference type="Proteomes" id="UP001594351"/>
    </source>
</evidence>
<proteinExistence type="predicted"/>
<comment type="caution">
    <text evidence="2">The sequence shown here is derived from an EMBL/GenBank/DDBJ whole genome shotgun (WGS) entry which is preliminary data.</text>
</comment>
<feature type="compositionally biased region" description="Low complexity" evidence="1">
    <location>
        <begin position="38"/>
        <end position="59"/>
    </location>
</feature>
<organism evidence="2 3">
    <name type="scientific">candidate division CSSED10-310 bacterium</name>
    <dbReference type="NCBI Taxonomy" id="2855610"/>
    <lineage>
        <taxon>Bacteria</taxon>
        <taxon>Bacteria division CSSED10-310</taxon>
    </lineage>
</organism>
<gene>
    <name evidence="2" type="ORF">ACFL27_01570</name>
</gene>
<name>A0ABV6YRX1_UNCC1</name>
<feature type="region of interest" description="Disordered" evidence="1">
    <location>
        <begin position="32"/>
        <end position="59"/>
    </location>
</feature>
<keyword evidence="3" id="KW-1185">Reference proteome</keyword>
<evidence type="ECO:0000313" key="2">
    <source>
        <dbReference type="EMBL" id="MFC1848871.1"/>
    </source>
</evidence>